<dbReference type="Gene3D" id="3.40.30.10">
    <property type="entry name" value="Glutaredoxin"/>
    <property type="match status" value="1"/>
</dbReference>
<sequence>MTMNCDLETGTCSVPELDNDQKSVNNEESDISLVYIGDPMCSWCWGASKTIKQAREYAIQNGIGFSVITGGLRPGGGDAWTEDFKNFLRREWRNIENMTQQPFTEKLLEREHFNYDTEPPARAVHIARYLWQGKDLNDEKLLSFFSAIQYKFYVDGEDPNEIEFYRSICEKFEIDFDLFAKNFSSSEMQKATYEEFQLNRSWGVRGFPSFAIRKGNNVEVIGSGSLTLDKLTKAIDETVKQDFKA</sequence>
<dbReference type="KEGG" id="asha:G8E00_16230"/>
<dbReference type="GO" id="GO:0016491">
    <property type="term" value="F:oxidoreductase activity"/>
    <property type="evidence" value="ECO:0007669"/>
    <property type="project" value="InterPro"/>
</dbReference>
<dbReference type="Pfam" id="PF01323">
    <property type="entry name" value="DSBA"/>
    <property type="match status" value="1"/>
</dbReference>
<dbReference type="SUPFAM" id="SSF52833">
    <property type="entry name" value="Thioredoxin-like"/>
    <property type="match status" value="1"/>
</dbReference>
<dbReference type="InterPro" id="IPR036249">
    <property type="entry name" value="Thioredoxin-like_sf"/>
</dbReference>
<dbReference type="EMBL" id="CP049801">
    <property type="protein sequence ID" value="QIO07375.1"/>
    <property type="molecule type" value="Genomic_DNA"/>
</dbReference>
<evidence type="ECO:0000313" key="2">
    <source>
        <dbReference type="EMBL" id="QIO07375.1"/>
    </source>
</evidence>
<evidence type="ECO:0000259" key="1">
    <source>
        <dbReference type="Pfam" id="PF01323"/>
    </source>
</evidence>
<reference evidence="2 3" key="1">
    <citation type="submission" date="2020-03" db="EMBL/GenBank/DDBJ databases">
        <authorList>
            <person name="Zhu W."/>
        </authorList>
    </citation>
    <scope>NUCLEOTIDE SEQUENCE [LARGE SCALE GENOMIC DNA]</scope>
    <source>
        <strain evidence="2 3">323-1</strain>
    </source>
</reference>
<dbReference type="PANTHER" id="PTHR13887:SF54">
    <property type="entry name" value="DSBA FAMILY PROTEIN"/>
    <property type="match status" value="1"/>
</dbReference>
<dbReference type="Gene3D" id="1.10.472.60">
    <property type="entry name" value="putative protein disulfide isomerase domain"/>
    <property type="match status" value="1"/>
</dbReference>
<dbReference type="PANTHER" id="PTHR13887">
    <property type="entry name" value="GLUTATHIONE S-TRANSFERASE KAPPA"/>
    <property type="match status" value="1"/>
</dbReference>
<name>A0A6G8RZT6_9GAMM</name>
<evidence type="ECO:0000313" key="3">
    <source>
        <dbReference type="Proteomes" id="UP000502297"/>
    </source>
</evidence>
<feature type="domain" description="DSBA-like thioredoxin" evidence="1">
    <location>
        <begin position="39"/>
        <end position="235"/>
    </location>
</feature>
<dbReference type="AlphaFoldDB" id="A0A6G8RZT6"/>
<gene>
    <name evidence="2" type="ORF">G8E00_16230</name>
</gene>
<organism evidence="2 3">
    <name type="scientific">Acinetobacter shaoyimingii</name>
    <dbReference type="NCBI Taxonomy" id="2715164"/>
    <lineage>
        <taxon>Bacteria</taxon>
        <taxon>Pseudomonadati</taxon>
        <taxon>Pseudomonadota</taxon>
        <taxon>Gammaproteobacteria</taxon>
        <taxon>Moraxellales</taxon>
        <taxon>Moraxellaceae</taxon>
        <taxon>Acinetobacter</taxon>
    </lineage>
</organism>
<dbReference type="Proteomes" id="UP000502297">
    <property type="component" value="Chromosome"/>
</dbReference>
<proteinExistence type="predicted"/>
<keyword evidence="3" id="KW-1185">Reference proteome</keyword>
<dbReference type="CDD" id="cd03025">
    <property type="entry name" value="DsbA_FrnE_like"/>
    <property type="match status" value="1"/>
</dbReference>
<dbReference type="RefSeq" id="WP_166226314.1">
    <property type="nucleotide sequence ID" value="NZ_CP049801.1"/>
</dbReference>
<dbReference type="InterPro" id="IPR001853">
    <property type="entry name" value="DSBA-like_thioredoxin_dom"/>
</dbReference>
<accession>A0A6G8RZT6</accession>
<protein>
    <recommendedName>
        <fullName evidence="1">DSBA-like thioredoxin domain-containing protein</fullName>
    </recommendedName>
</protein>